<comment type="catalytic activity">
    <reaction evidence="1">
        <text>Hydrolysis of (1-&gt;3)-beta-D-glucosidic linkages in (1-&gt;3)-beta-D-glucans.</text>
        <dbReference type="EC" id="3.2.1.39"/>
    </reaction>
</comment>
<name>A0ABD3JI70_EUCGL</name>
<evidence type="ECO:0000256" key="2">
    <source>
        <dbReference type="ARBA" id="ARBA00008773"/>
    </source>
</evidence>
<dbReference type="AlphaFoldDB" id="A0ABD3JI70"/>
<evidence type="ECO:0000256" key="4">
    <source>
        <dbReference type="ARBA" id="ARBA00022801"/>
    </source>
</evidence>
<keyword evidence="8" id="KW-1185">Reference proteome</keyword>
<keyword evidence="4" id="KW-0378">Hydrolase</keyword>
<accession>A0ABD3JI70</accession>
<dbReference type="Pfam" id="PF00332">
    <property type="entry name" value="Glyco_hydro_17"/>
    <property type="match status" value="1"/>
</dbReference>
<dbReference type="PANTHER" id="PTHR32227">
    <property type="entry name" value="GLUCAN ENDO-1,3-BETA-GLUCOSIDASE BG1-RELATED-RELATED"/>
    <property type="match status" value="1"/>
</dbReference>
<evidence type="ECO:0000256" key="3">
    <source>
        <dbReference type="ARBA" id="ARBA00012780"/>
    </source>
</evidence>
<dbReference type="GO" id="GO:0042973">
    <property type="term" value="F:glucan endo-1,3-beta-D-glucosidase activity"/>
    <property type="evidence" value="ECO:0007669"/>
    <property type="project" value="UniProtKB-EC"/>
</dbReference>
<dbReference type="Proteomes" id="UP001634007">
    <property type="component" value="Unassembled WGS sequence"/>
</dbReference>
<comment type="similarity">
    <text evidence="2 6">Belongs to the glycosyl hydrolase 17 family.</text>
</comment>
<evidence type="ECO:0000256" key="6">
    <source>
        <dbReference type="RuleBase" id="RU004335"/>
    </source>
</evidence>
<proteinExistence type="inferred from homology"/>
<evidence type="ECO:0000256" key="1">
    <source>
        <dbReference type="ARBA" id="ARBA00000382"/>
    </source>
</evidence>
<keyword evidence="5" id="KW-0326">Glycosidase</keyword>
<evidence type="ECO:0000256" key="5">
    <source>
        <dbReference type="ARBA" id="ARBA00023295"/>
    </source>
</evidence>
<dbReference type="EC" id="3.2.1.39" evidence="3"/>
<dbReference type="Gene3D" id="3.20.20.80">
    <property type="entry name" value="Glycosidases"/>
    <property type="match status" value="1"/>
</dbReference>
<dbReference type="SUPFAM" id="SSF51445">
    <property type="entry name" value="(Trans)glycosidases"/>
    <property type="match status" value="1"/>
</dbReference>
<evidence type="ECO:0000313" key="8">
    <source>
        <dbReference type="Proteomes" id="UP001634007"/>
    </source>
</evidence>
<organism evidence="7 8">
    <name type="scientific">Eucalyptus globulus</name>
    <name type="common">Tasmanian blue gum</name>
    <dbReference type="NCBI Taxonomy" id="34317"/>
    <lineage>
        <taxon>Eukaryota</taxon>
        <taxon>Viridiplantae</taxon>
        <taxon>Streptophyta</taxon>
        <taxon>Embryophyta</taxon>
        <taxon>Tracheophyta</taxon>
        <taxon>Spermatophyta</taxon>
        <taxon>Magnoliopsida</taxon>
        <taxon>eudicotyledons</taxon>
        <taxon>Gunneridae</taxon>
        <taxon>Pentapetalae</taxon>
        <taxon>rosids</taxon>
        <taxon>malvids</taxon>
        <taxon>Myrtales</taxon>
        <taxon>Myrtaceae</taxon>
        <taxon>Myrtoideae</taxon>
        <taxon>Eucalypteae</taxon>
        <taxon>Eucalyptus</taxon>
    </lineage>
</organism>
<reference evidence="7 8" key="1">
    <citation type="submission" date="2024-11" db="EMBL/GenBank/DDBJ databases">
        <title>Chromosome-level genome assembly of Eucalyptus globulus Labill. provides insights into its genome evolution.</title>
        <authorList>
            <person name="Li X."/>
        </authorList>
    </citation>
    <scope>NUCLEOTIDE SEQUENCE [LARGE SCALE GENOMIC DNA]</scope>
    <source>
        <strain evidence="7">CL2024</strain>
        <tissue evidence="7">Fresh tender leaves</tissue>
    </source>
</reference>
<gene>
    <name evidence="7" type="ORF">ACJRO7_031471</name>
</gene>
<dbReference type="EMBL" id="JBJKBG010000008">
    <property type="protein sequence ID" value="KAL3726573.1"/>
    <property type="molecule type" value="Genomic_DNA"/>
</dbReference>
<dbReference type="InterPro" id="IPR000490">
    <property type="entry name" value="Glyco_hydro_17"/>
</dbReference>
<dbReference type="InterPro" id="IPR044965">
    <property type="entry name" value="Glyco_hydro_17_plant"/>
</dbReference>
<sequence>MRAGHVKLYNANPEILKLLSGTKVQVSIMVQNHEIPGVASSQALADKRVRNNVLLYYHGTMIRFVLIGNEFSSYNSTDRDHQLWRDLVPAMCRIKSSLRSNGIHNIKGGTPPAMDVVESTFPPSSGRFRSDVAESVIMPLVRFLNSTWSHFFLDVYPYFPWSQNPGDISLDFALFRGNFNYTDPTTGLTYTNLLDQMLNSLIFAMERLGYSNIPLLIAETRWPNSGDIEEPRANIYNAATYNCNLIKKGKLSPSVFIWFPSSVN</sequence>
<protein>
    <recommendedName>
        <fullName evidence="3">glucan endo-1,3-beta-D-glucosidase</fullName>
        <ecNumber evidence="3">3.2.1.39</ecNumber>
    </recommendedName>
</protein>
<dbReference type="InterPro" id="IPR017853">
    <property type="entry name" value="GH"/>
</dbReference>
<evidence type="ECO:0000313" key="7">
    <source>
        <dbReference type="EMBL" id="KAL3726573.1"/>
    </source>
</evidence>
<comment type="caution">
    <text evidence="7">The sequence shown here is derived from an EMBL/GenBank/DDBJ whole genome shotgun (WGS) entry which is preliminary data.</text>
</comment>